<gene>
    <name evidence="3" type="ORF">EP073_10950</name>
</gene>
<dbReference type="InterPro" id="IPR000620">
    <property type="entry name" value="EamA_dom"/>
</dbReference>
<evidence type="ECO:0000256" key="1">
    <source>
        <dbReference type="SAM" id="Phobius"/>
    </source>
</evidence>
<accession>A0A410K0N8</accession>
<dbReference type="SUPFAM" id="SSF103481">
    <property type="entry name" value="Multidrug resistance efflux transporter EmrE"/>
    <property type="match status" value="1"/>
</dbReference>
<feature type="transmembrane region" description="Helical" evidence="1">
    <location>
        <begin position="78"/>
        <end position="99"/>
    </location>
</feature>
<feature type="domain" description="EamA" evidence="2">
    <location>
        <begin position="18"/>
        <end position="152"/>
    </location>
</feature>
<sequence>MIVFCIQKYEGQGMIYWFGIFLAVFSNVFYHISQKTISANANPAVSLVFTYITAAAASLFLIPFFPFKGTLTEEISRLNLPSAVLGISIVGLELGFLLVYRAGWNINIAGIVVSVMVGLCLIPVGYLFFSDTLTLKSALGIALCIAGLILINYR</sequence>
<keyword evidence="1" id="KW-1133">Transmembrane helix</keyword>
<reference evidence="3 4" key="1">
    <citation type="submission" date="2019-01" db="EMBL/GenBank/DDBJ databases">
        <title>Geovibrio thiophilus DSM 11263, complete genome.</title>
        <authorList>
            <person name="Spring S."/>
            <person name="Bunk B."/>
            <person name="Sproer C."/>
        </authorList>
    </citation>
    <scope>NUCLEOTIDE SEQUENCE [LARGE SCALE GENOMIC DNA]</scope>
    <source>
        <strain evidence="3 4">DSM 11263</strain>
    </source>
</reference>
<evidence type="ECO:0000313" key="3">
    <source>
        <dbReference type="EMBL" id="QAR33901.1"/>
    </source>
</evidence>
<feature type="transmembrane region" description="Helical" evidence="1">
    <location>
        <begin position="44"/>
        <end position="66"/>
    </location>
</feature>
<keyword evidence="1" id="KW-0812">Transmembrane</keyword>
<keyword evidence="4" id="KW-1185">Reference proteome</keyword>
<feature type="transmembrane region" description="Helical" evidence="1">
    <location>
        <begin position="106"/>
        <end position="129"/>
    </location>
</feature>
<name>A0A410K0N8_9BACT</name>
<protein>
    <recommendedName>
        <fullName evidence="2">EamA domain-containing protein</fullName>
    </recommendedName>
</protein>
<dbReference type="InterPro" id="IPR037185">
    <property type="entry name" value="EmrE-like"/>
</dbReference>
<dbReference type="OrthoDB" id="2294582at2"/>
<dbReference type="KEGG" id="gtl:EP073_10950"/>
<feature type="transmembrane region" description="Helical" evidence="1">
    <location>
        <begin position="135"/>
        <end position="153"/>
    </location>
</feature>
<dbReference type="Pfam" id="PF00892">
    <property type="entry name" value="EamA"/>
    <property type="match status" value="1"/>
</dbReference>
<evidence type="ECO:0000259" key="2">
    <source>
        <dbReference type="Pfam" id="PF00892"/>
    </source>
</evidence>
<dbReference type="EMBL" id="CP035108">
    <property type="protein sequence ID" value="QAR33901.1"/>
    <property type="molecule type" value="Genomic_DNA"/>
</dbReference>
<proteinExistence type="predicted"/>
<dbReference type="Proteomes" id="UP000287502">
    <property type="component" value="Chromosome"/>
</dbReference>
<keyword evidence="1" id="KW-0472">Membrane</keyword>
<organism evidence="3 4">
    <name type="scientific">Geovibrio thiophilus</name>
    <dbReference type="NCBI Taxonomy" id="139438"/>
    <lineage>
        <taxon>Bacteria</taxon>
        <taxon>Pseudomonadati</taxon>
        <taxon>Deferribacterota</taxon>
        <taxon>Deferribacteres</taxon>
        <taxon>Deferribacterales</taxon>
        <taxon>Geovibrionaceae</taxon>
        <taxon>Geovibrio</taxon>
    </lineage>
</organism>
<dbReference type="GO" id="GO:0016020">
    <property type="term" value="C:membrane"/>
    <property type="evidence" value="ECO:0007669"/>
    <property type="project" value="InterPro"/>
</dbReference>
<feature type="transmembrane region" description="Helical" evidence="1">
    <location>
        <begin position="14"/>
        <end position="32"/>
    </location>
</feature>
<evidence type="ECO:0000313" key="4">
    <source>
        <dbReference type="Proteomes" id="UP000287502"/>
    </source>
</evidence>
<dbReference type="AlphaFoldDB" id="A0A410K0N8"/>